<sequence>MCVYKSGGETEEIFDIRFDERESKRVFAEIYRGCYLIIRGEIRVRKSLHVKLRDFTVTTRPYDRDLDIDIPRILTRIKSDYF</sequence>
<accession>A0A7C1H888</accession>
<reference evidence="1" key="1">
    <citation type="journal article" date="2020" name="mSystems">
        <title>Genome- and Community-Level Interaction Insights into Carbon Utilization and Element Cycling Functions of Hydrothermarchaeota in Hydrothermal Sediment.</title>
        <authorList>
            <person name="Zhou Z."/>
            <person name="Liu Y."/>
            <person name="Xu W."/>
            <person name="Pan J."/>
            <person name="Luo Z.H."/>
            <person name="Li M."/>
        </authorList>
    </citation>
    <scope>NUCLEOTIDE SEQUENCE [LARGE SCALE GENOMIC DNA]</scope>
    <source>
        <strain evidence="1">SpSt-1179</strain>
    </source>
</reference>
<protein>
    <submittedName>
        <fullName evidence="1">Uncharacterized protein</fullName>
    </submittedName>
</protein>
<dbReference type="EMBL" id="DSBT01000061">
    <property type="protein sequence ID" value="HDP76968.1"/>
    <property type="molecule type" value="Genomic_DNA"/>
</dbReference>
<name>A0A7C1H888_9BACT</name>
<gene>
    <name evidence="1" type="ORF">ENN47_02040</name>
</gene>
<dbReference type="AlphaFoldDB" id="A0A7C1H888"/>
<dbReference type="Proteomes" id="UP000886198">
    <property type="component" value="Unassembled WGS sequence"/>
</dbReference>
<organism evidence="1">
    <name type="scientific">Mesotoga infera</name>
    <dbReference type="NCBI Taxonomy" id="1236046"/>
    <lineage>
        <taxon>Bacteria</taxon>
        <taxon>Thermotogati</taxon>
        <taxon>Thermotogota</taxon>
        <taxon>Thermotogae</taxon>
        <taxon>Kosmotogales</taxon>
        <taxon>Kosmotogaceae</taxon>
        <taxon>Mesotoga</taxon>
    </lineage>
</organism>
<proteinExistence type="predicted"/>
<comment type="caution">
    <text evidence="1">The sequence shown here is derived from an EMBL/GenBank/DDBJ whole genome shotgun (WGS) entry which is preliminary data.</text>
</comment>
<evidence type="ECO:0000313" key="1">
    <source>
        <dbReference type="EMBL" id="HDP76968.1"/>
    </source>
</evidence>